<reference evidence="2" key="1">
    <citation type="submission" date="2021-09" db="EMBL/GenBank/DDBJ databases">
        <authorList>
            <consortium name="AG Swart"/>
            <person name="Singh M."/>
            <person name="Singh A."/>
            <person name="Seah K."/>
            <person name="Emmerich C."/>
        </authorList>
    </citation>
    <scope>NUCLEOTIDE SEQUENCE</scope>
    <source>
        <strain evidence="2">ATCC30299</strain>
    </source>
</reference>
<comment type="caution">
    <text evidence="2">The sequence shown here is derived from an EMBL/GenBank/DDBJ whole genome shotgun (WGS) entry which is preliminary data.</text>
</comment>
<keyword evidence="1" id="KW-0175">Coiled coil</keyword>
<keyword evidence="3" id="KW-1185">Reference proteome</keyword>
<name>A0AAU9JAM0_9CILI</name>
<evidence type="ECO:0000256" key="1">
    <source>
        <dbReference type="SAM" id="Coils"/>
    </source>
</evidence>
<proteinExistence type="predicted"/>
<sequence length="111" mass="13049">MINRISKALLSRGFTITSCDKNMEGLTKLEERVSKLEFVLKDGANDIVRQVQAEILQDLYKIRAALDEDLKDMKTSEKSKENKELLEEIRNLKDENERLKYRILHLKRNLD</sequence>
<dbReference type="AlphaFoldDB" id="A0AAU9JAM0"/>
<gene>
    <name evidence="2" type="ORF">BSTOLATCC_MIC35016</name>
</gene>
<feature type="coiled-coil region" evidence="1">
    <location>
        <begin position="75"/>
        <end position="109"/>
    </location>
</feature>
<dbReference type="EMBL" id="CAJZBQ010000035">
    <property type="protein sequence ID" value="CAG9323992.1"/>
    <property type="molecule type" value="Genomic_DNA"/>
</dbReference>
<accession>A0AAU9JAM0</accession>
<organism evidence="2 3">
    <name type="scientific">Blepharisma stoltei</name>
    <dbReference type="NCBI Taxonomy" id="1481888"/>
    <lineage>
        <taxon>Eukaryota</taxon>
        <taxon>Sar</taxon>
        <taxon>Alveolata</taxon>
        <taxon>Ciliophora</taxon>
        <taxon>Postciliodesmatophora</taxon>
        <taxon>Heterotrichea</taxon>
        <taxon>Heterotrichida</taxon>
        <taxon>Blepharismidae</taxon>
        <taxon>Blepharisma</taxon>
    </lineage>
</organism>
<evidence type="ECO:0000313" key="2">
    <source>
        <dbReference type="EMBL" id="CAG9323992.1"/>
    </source>
</evidence>
<evidence type="ECO:0000313" key="3">
    <source>
        <dbReference type="Proteomes" id="UP001162131"/>
    </source>
</evidence>
<dbReference type="Proteomes" id="UP001162131">
    <property type="component" value="Unassembled WGS sequence"/>
</dbReference>
<protein>
    <submittedName>
        <fullName evidence="2">Uncharacterized protein</fullName>
    </submittedName>
</protein>